<evidence type="ECO:0000256" key="1">
    <source>
        <dbReference type="SAM" id="Coils"/>
    </source>
</evidence>
<evidence type="ECO:0008006" key="5">
    <source>
        <dbReference type="Google" id="ProtNLM"/>
    </source>
</evidence>
<protein>
    <recommendedName>
        <fullName evidence="5">SBF1/SBF2 domain-containing protein</fullName>
    </recommendedName>
</protein>
<feature type="region of interest" description="Disordered" evidence="2">
    <location>
        <begin position="389"/>
        <end position="408"/>
    </location>
</feature>
<feature type="compositionally biased region" description="Low complexity" evidence="2">
    <location>
        <begin position="418"/>
        <end position="428"/>
    </location>
</feature>
<dbReference type="Gene3D" id="1.20.1270.60">
    <property type="entry name" value="Arfaptin homology (AH) domain/BAR domain"/>
    <property type="match status" value="1"/>
</dbReference>
<feature type="region of interest" description="Disordered" evidence="2">
    <location>
        <begin position="325"/>
        <end position="370"/>
    </location>
</feature>
<keyword evidence="4" id="KW-1185">Reference proteome</keyword>
<feature type="region of interest" description="Disordered" evidence="2">
    <location>
        <begin position="547"/>
        <end position="569"/>
    </location>
</feature>
<evidence type="ECO:0000313" key="4">
    <source>
        <dbReference type="Proteomes" id="UP001209570"/>
    </source>
</evidence>
<name>A0AAD5LCU9_PYTIN</name>
<evidence type="ECO:0000313" key="3">
    <source>
        <dbReference type="EMBL" id="KAJ0394132.1"/>
    </source>
</evidence>
<feature type="compositionally biased region" description="Polar residues" evidence="2">
    <location>
        <begin position="392"/>
        <end position="406"/>
    </location>
</feature>
<sequence>MDSTSSGSSPPPVTWLSDEDKHENHWRRTFCQIPFPAIYEHAENGKRSLHRLVSFFRRKAEAERHASDALRTVLHTPPDYGTTANLEDLEEPGTSVHQALAEVKRFVDALCHHQVLLAKVLEEQVAEPLVSLQEASEMYIRTLQGEIRNVNDAYNEALETHATAAQRFRRASEELHDAKERQRIALHGIGVPAFELQRLAQRVARSEDEKAQSELAKAQAKTLLYNRIVARDEMAMAVSVAYQRAEEERLDQLQSCLKRFLHIEKERLKAAEKMLSAMESKIETMHRAEDIQLLIHNHRNPDNMHFQGKALALLDWHWTKTLAESERRRHSHDRPEPSASSSSADPLHVDPIEIPAPPRAVVPATEGHGTPRCALLETPMGQALHALFAKDSQPNTPTKQTASRGQDTAMASLDRCESGGSSVSSASADGEDAESGVEAALETELATVTRQLEDAAVAPRDEASAPAHDALSEVVHTACATARGRALFVRCLNRQRSLETRVADDVSFDALVSCFQVFLDHCVRDDDVKAAKTAMILAETFYAARSAPVSAPAPPSPDAAGRPESWDSVAPHMLSTRGATRRYLQEEVKKHSIWKSPSFWEKALLLALGEELHKTPQPCAWEDLPSGPLRRPKSSSSLASDAASVASAADLLADALPTREEAVSRVHNIVFGQLGSFTLSMLEFDVPFRQIESFVETMCDAYELTEDQRFLLRKNLQEIFTVLK</sequence>
<comment type="caution">
    <text evidence="3">The sequence shown here is derived from an EMBL/GenBank/DDBJ whole genome shotgun (WGS) entry which is preliminary data.</text>
</comment>
<feature type="coiled-coil region" evidence="1">
    <location>
        <begin position="140"/>
        <end position="216"/>
    </location>
</feature>
<evidence type="ECO:0000256" key="2">
    <source>
        <dbReference type="SAM" id="MobiDB-lite"/>
    </source>
</evidence>
<dbReference type="InterPro" id="IPR027267">
    <property type="entry name" value="AH/BAR_dom_sf"/>
</dbReference>
<dbReference type="EMBL" id="JAKCXM010000432">
    <property type="protein sequence ID" value="KAJ0394132.1"/>
    <property type="molecule type" value="Genomic_DNA"/>
</dbReference>
<dbReference type="AlphaFoldDB" id="A0AAD5LCU9"/>
<organism evidence="3 4">
    <name type="scientific">Pythium insidiosum</name>
    <name type="common">Pythiosis disease agent</name>
    <dbReference type="NCBI Taxonomy" id="114742"/>
    <lineage>
        <taxon>Eukaryota</taxon>
        <taxon>Sar</taxon>
        <taxon>Stramenopiles</taxon>
        <taxon>Oomycota</taxon>
        <taxon>Peronosporomycetes</taxon>
        <taxon>Pythiales</taxon>
        <taxon>Pythiaceae</taxon>
        <taxon>Pythium</taxon>
    </lineage>
</organism>
<keyword evidence="1" id="KW-0175">Coiled coil</keyword>
<dbReference type="PANTHER" id="PTHR13663">
    <property type="entry name" value="SIMILAR TO RIKEN CDNA 6430548M08"/>
    <property type="match status" value="1"/>
</dbReference>
<gene>
    <name evidence="3" type="ORF">P43SY_000052</name>
</gene>
<feature type="coiled-coil region" evidence="1">
    <location>
        <begin position="261"/>
        <end position="288"/>
    </location>
</feature>
<accession>A0AAD5LCU9</accession>
<feature type="region of interest" description="Disordered" evidence="2">
    <location>
        <begin position="413"/>
        <end position="436"/>
    </location>
</feature>
<dbReference type="InterPro" id="IPR039872">
    <property type="entry name" value="KIAA0513"/>
</dbReference>
<proteinExistence type="predicted"/>
<dbReference type="PANTHER" id="PTHR13663:SF2">
    <property type="entry name" value="SIMILAR TO RIKEN CDNA 6430548M08"/>
    <property type="match status" value="1"/>
</dbReference>
<reference evidence="3" key="1">
    <citation type="submission" date="2021-12" db="EMBL/GenBank/DDBJ databases">
        <title>Prjna785345.</title>
        <authorList>
            <person name="Rujirawat T."/>
            <person name="Krajaejun T."/>
        </authorList>
    </citation>
    <scope>NUCLEOTIDE SEQUENCE</scope>
    <source>
        <strain evidence="3">Pi057C3</strain>
    </source>
</reference>
<dbReference type="Proteomes" id="UP001209570">
    <property type="component" value="Unassembled WGS sequence"/>
</dbReference>
<dbReference type="SUPFAM" id="SSF103657">
    <property type="entry name" value="BAR/IMD domain-like"/>
    <property type="match status" value="1"/>
</dbReference>